<comment type="caution">
    <text evidence="3">The sequence shown here is derived from an EMBL/GenBank/DDBJ whole genome shotgun (WGS) entry which is preliminary data.</text>
</comment>
<name>A0A6B1DPK1_9CHLR</name>
<gene>
    <name evidence="3" type="ORF">F4Y08_01710</name>
</gene>
<sequence length="452" mass="49727">MTCKYALHRDRAAIRGPRADGIGRRMLIAILVVGAWLSAGCLQGLPPFPDLPIVPPRLDAGTGQGEPLAVPVPEPAGYVLFLGTDRTATFGPWRTDTLILASVQPDHIVLISIPRDLHVQLPGHGSLRINQLDYLGELQGAGMGPAYIANVLDDLMGIRVDHWVRFHMHGMEPLFELIGTLRMELHCPFYERVWDVNTNRMEWLLIPSGIVDMDANTAYLYARLRGFSSDFGRIARQRALLWAFREQLDPVKAVQLLPLALSLLRDDLSTDLSFGELVQLVQVGMTRPRNSILALSIDRRFVVDHVAAGGAEVQVLRDPAVLREVAAQPIPWAEPMGLQDAAECPVPRLSDDEYQRIARLDNVVPSHIPAGRTLQIAGSGGAMVALRERPDQSSGAMAWLPPGTLVTSASEADGLPVFAGGRRWHAVATVDQRHGWISDLYLRMLPRDERAG</sequence>
<evidence type="ECO:0000256" key="1">
    <source>
        <dbReference type="ARBA" id="ARBA00006068"/>
    </source>
</evidence>
<dbReference type="AlphaFoldDB" id="A0A6B1DPK1"/>
<feature type="domain" description="Cell envelope-related transcriptional attenuator" evidence="2">
    <location>
        <begin position="94"/>
        <end position="246"/>
    </location>
</feature>
<evidence type="ECO:0000259" key="2">
    <source>
        <dbReference type="Pfam" id="PF03816"/>
    </source>
</evidence>
<dbReference type="EMBL" id="VXPY01000013">
    <property type="protein sequence ID" value="MYD89041.1"/>
    <property type="molecule type" value="Genomic_DNA"/>
</dbReference>
<dbReference type="NCBIfam" id="TIGR00350">
    <property type="entry name" value="lytR_cpsA_psr"/>
    <property type="match status" value="1"/>
</dbReference>
<evidence type="ECO:0000313" key="3">
    <source>
        <dbReference type="EMBL" id="MYD89041.1"/>
    </source>
</evidence>
<dbReference type="Pfam" id="PF03816">
    <property type="entry name" value="LytR_cpsA_psr"/>
    <property type="match status" value="1"/>
</dbReference>
<accession>A0A6B1DPK1</accession>
<organism evidence="3">
    <name type="scientific">Caldilineaceae bacterium SB0662_bin_9</name>
    <dbReference type="NCBI Taxonomy" id="2605258"/>
    <lineage>
        <taxon>Bacteria</taxon>
        <taxon>Bacillati</taxon>
        <taxon>Chloroflexota</taxon>
        <taxon>Caldilineae</taxon>
        <taxon>Caldilineales</taxon>
        <taxon>Caldilineaceae</taxon>
    </lineage>
</organism>
<proteinExistence type="inferred from homology"/>
<reference evidence="3" key="1">
    <citation type="submission" date="2019-09" db="EMBL/GenBank/DDBJ databases">
        <title>Characterisation of the sponge microbiome using genome-centric metagenomics.</title>
        <authorList>
            <person name="Engelberts J.P."/>
            <person name="Robbins S.J."/>
            <person name="De Goeij J.M."/>
            <person name="Aranda M."/>
            <person name="Bell S.C."/>
            <person name="Webster N.S."/>
        </authorList>
    </citation>
    <scope>NUCLEOTIDE SEQUENCE</scope>
    <source>
        <strain evidence="3">SB0662_bin_9</strain>
    </source>
</reference>
<dbReference type="PANTHER" id="PTHR33392:SF6">
    <property type="entry name" value="POLYISOPRENYL-TEICHOIC ACID--PEPTIDOGLYCAN TEICHOIC ACID TRANSFERASE TAGU"/>
    <property type="match status" value="1"/>
</dbReference>
<dbReference type="InterPro" id="IPR050922">
    <property type="entry name" value="LytR/CpsA/Psr_CW_biosynth"/>
</dbReference>
<dbReference type="Gene3D" id="3.40.630.190">
    <property type="entry name" value="LCP protein"/>
    <property type="match status" value="1"/>
</dbReference>
<comment type="similarity">
    <text evidence="1">Belongs to the LytR/CpsA/Psr (LCP) family.</text>
</comment>
<protein>
    <submittedName>
        <fullName evidence="3">LytR family transcriptional regulator</fullName>
    </submittedName>
</protein>
<dbReference type="InterPro" id="IPR004474">
    <property type="entry name" value="LytR_CpsA_psr"/>
</dbReference>
<dbReference type="PANTHER" id="PTHR33392">
    <property type="entry name" value="POLYISOPRENYL-TEICHOIC ACID--PEPTIDOGLYCAN TEICHOIC ACID TRANSFERASE TAGU"/>
    <property type="match status" value="1"/>
</dbReference>